<evidence type="ECO:0000256" key="2">
    <source>
        <dbReference type="ARBA" id="ARBA00022670"/>
    </source>
</evidence>
<evidence type="ECO:0000313" key="9">
    <source>
        <dbReference type="EMBL" id="RUL87173.1"/>
    </source>
</evidence>
<gene>
    <name evidence="9" type="ORF">TsocGM_13935</name>
</gene>
<feature type="active site" description="Charge relay system" evidence="5">
    <location>
        <position position="230"/>
    </location>
</feature>
<organism evidence="9 10">
    <name type="scientific">Tautonia sociabilis</name>
    <dbReference type="NCBI Taxonomy" id="2080755"/>
    <lineage>
        <taxon>Bacteria</taxon>
        <taxon>Pseudomonadati</taxon>
        <taxon>Planctomycetota</taxon>
        <taxon>Planctomycetia</taxon>
        <taxon>Isosphaerales</taxon>
        <taxon>Isosphaeraceae</taxon>
        <taxon>Tautonia</taxon>
    </lineage>
</organism>
<dbReference type="GO" id="GO:0006508">
    <property type="term" value="P:proteolysis"/>
    <property type="evidence" value="ECO:0007669"/>
    <property type="project" value="UniProtKB-KW"/>
</dbReference>
<evidence type="ECO:0000256" key="7">
    <source>
        <dbReference type="SAM" id="MobiDB-lite"/>
    </source>
</evidence>
<feature type="compositionally biased region" description="Basic and acidic residues" evidence="7">
    <location>
        <begin position="1"/>
        <end position="10"/>
    </location>
</feature>
<name>A0A432MII7_9BACT</name>
<dbReference type="InterPro" id="IPR036852">
    <property type="entry name" value="Peptidase_S8/S53_dom_sf"/>
</dbReference>
<dbReference type="InterPro" id="IPR050131">
    <property type="entry name" value="Peptidase_S8_subtilisin-like"/>
</dbReference>
<dbReference type="InterPro" id="IPR022398">
    <property type="entry name" value="Peptidase_S8_His-AS"/>
</dbReference>
<evidence type="ECO:0000256" key="5">
    <source>
        <dbReference type="PROSITE-ProRule" id="PRU01240"/>
    </source>
</evidence>
<dbReference type="SUPFAM" id="SSF52743">
    <property type="entry name" value="Subtilisin-like"/>
    <property type="match status" value="1"/>
</dbReference>
<dbReference type="PROSITE" id="PS00136">
    <property type="entry name" value="SUBTILASE_ASP"/>
    <property type="match status" value="1"/>
</dbReference>
<feature type="active site" description="Charge relay system" evidence="5">
    <location>
        <position position="263"/>
    </location>
</feature>
<dbReference type="InterPro" id="IPR000209">
    <property type="entry name" value="Peptidase_S8/S53_dom"/>
</dbReference>
<dbReference type="InterPro" id="IPR015500">
    <property type="entry name" value="Peptidase_S8_subtilisin-rel"/>
</dbReference>
<sequence length="480" mass="50128">MAARRRDSSKKSNAPRSDALGPISAPETSEADPVGPGPYTTGRFVVVHRDPTSEEGLNRIADAVGLSDVANSADFEDGAVDFGDVEGADGIHFRELGVSVYQGDPGRLRALSSVAGGDSPVELVVPERFLFIEADLPLLPDVGGPVSIDYLRGYRDSLSALIDLLSRREAPDLPLPPEAEEPAEAAEPQAASYRDTDHATWGLQAIRVLRPDGTPLTRFSGNGVRVAILDTGIDPTHPDFSGRRINSRSFVAGEPTVQDVRGHGTHVAGTACGPRPYGVAPGAELFVGKVFPANGGAPDANILAGINWAIASRCQVANLSLGLQVGAAPPDPLYEEVGRRSMDAGTLLVAAAGNDSNRPSIILPVARPANSTTILAVGAVDARLNIGSFSNRGLGPRGGEVDLVAPGLDIFSSYPDPVRFRRLPGTSMAAPHVVGVAALYSELNNGVGGRPLWDLLLGTTRRLRLGRLDAGDGLVQAPLS</sequence>
<dbReference type="InterPro" id="IPR023827">
    <property type="entry name" value="Peptidase_S8_Asp-AS"/>
</dbReference>
<protein>
    <submittedName>
        <fullName evidence="9">Protease</fullName>
    </submittedName>
</protein>
<dbReference type="EMBL" id="RYZH01000025">
    <property type="protein sequence ID" value="RUL87173.1"/>
    <property type="molecule type" value="Genomic_DNA"/>
</dbReference>
<comment type="caution">
    <text evidence="9">The sequence shown here is derived from an EMBL/GenBank/DDBJ whole genome shotgun (WGS) entry which is preliminary data.</text>
</comment>
<keyword evidence="2 5" id="KW-0645">Protease</keyword>
<dbReference type="Gene3D" id="3.40.50.200">
    <property type="entry name" value="Peptidase S8/S53 domain"/>
    <property type="match status" value="1"/>
</dbReference>
<dbReference type="Proteomes" id="UP000280296">
    <property type="component" value="Unassembled WGS sequence"/>
</dbReference>
<dbReference type="PROSITE" id="PS51892">
    <property type="entry name" value="SUBTILASE"/>
    <property type="match status" value="1"/>
</dbReference>
<feature type="region of interest" description="Disordered" evidence="7">
    <location>
        <begin position="171"/>
        <end position="194"/>
    </location>
</feature>
<reference evidence="9 10" key="1">
    <citation type="submission" date="2018-12" db="EMBL/GenBank/DDBJ databases">
        <authorList>
            <person name="Toschakov S.V."/>
        </authorList>
    </citation>
    <scope>NUCLEOTIDE SEQUENCE [LARGE SCALE GENOMIC DNA]</scope>
    <source>
        <strain evidence="9 10">GM2012</strain>
    </source>
</reference>
<evidence type="ECO:0000259" key="8">
    <source>
        <dbReference type="Pfam" id="PF00082"/>
    </source>
</evidence>
<evidence type="ECO:0000256" key="6">
    <source>
        <dbReference type="RuleBase" id="RU003355"/>
    </source>
</evidence>
<evidence type="ECO:0000256" key="1">
    <source>
        <dbReference type="ARBA" id="ARBA00011073"/>
    </source>
</evidence>
<dbReference type="RefSeq" id="WP_126726079.1">
    <property type="nucleotide sequence ID" value="NZ_RYZH01000025.1"/>
</dbReference>
<evidence type="ECO:0000313" key="10">
    <source>
        <dbReference type="Proteomes" id="UP000280296"/>
    </source>
</evidence>
<dbReference type="AlphaFoldDB" id="A0A432MII7"/>
<keyword evidence="4 5" id="KW-0720">Serine protease</keyword>
<accession>A0A432MII7</accession>
<dbReference type="OrthoDB" id="252653at2"/>
<feature type="active site" description="Charge relay system" evidence="5">
    <location>
        <position position="427"/>
    </location>
</feature>
<proteinExistence type="inferred from homology"/>
<comment type="similarity">
    <text evidence="1 5 6">Belongs to the peptidase S8 family.</text>
</comment>
<reference evidence="9 10" key="2">
    <citation type="submission" date="2019-01" db="EMBL/GenBank/DDBJ databases">
        <title>Tautonia sociabilis, a novel thermotolerant planctomycete of Isosphaeraceae family, isolated from a 4000 m deep subterranean habitat.</title>
        <authorList>
            <person name="Kovaleva O.L."/>
            <person name="Elcheninov A.G."/>
            <person name="Van Heerden E."/>
            <person name="Toshchakov S.V."/>
            <person name="Novikov A."/>
            <person name="Bonch-Osmolovskaya E.A."/>
            <person name="Kublanov I.V."/>
        </authorList>
    </citation>
    <scope>NUCLEOTIDE SEQUENCE [LARGE SCALE GENOMIC DNA]</scope>
    <source>
        <strain evidence="9 10">GM2012</strain>
    </source>
</reference>
<dbReference type="Pfam" id="PF00082">
    <property type="entry name" value="Peptidase_S8"/>
    <property type="match status" value="1"/>
</dbReference>
<evidence type="ECO:0000256" key="3">
    <source>
        <dbReference type="ARBA" id="ARBA00022801"/>
    </source>
</evidence>
<dbReference type="PANTHER" id="PTHR43806">
    <property type="entry name" value="PEPTIDASE S8"/>
    <property type="match status" value="1"/>
</dbReference>
<dbReference type="PROSITE" id="PS00137">
    <property type="entry name" value="SUBTILASE_HIS"/>
    <property type="match status" value="1"/>
</dbReference>
<dbReference type="InterPro" id="IPR023828">
    <property type="entry name" value="Peptidase_S8_Ser-AS"/>
</dbReference>
<dbReference type="PROSITE" id="PS00138">
    <property type="entry name" value="SUBTILASE_SER"/>
    <property type="match status" value="1"/>
</dbReference>
<evidence type="ECO:0000256" key="4">
    <source>
        <dbReference type="ARBA" id="ARBA00022825"/>
    </source>
</evidence>
<feature type="domain" description="Peptidase S8/S53" evidence="8">
    <location>
        <begin position="221"/>
        <end position="461"/>
    </location>
</feature>
<dbReference type="PANTHER" id="PTHR43806:SF11">
    <property type="entry name" value="CEREVISIN-RELATED"/>
    <property type="match status" value="1"/>
</dbReference>
<feature type="region of interest" description="Disordered" evidence="7">
    <location>
        <begin position="1"/>
        <end position="43"/>
    </location>
</feature>
<keyword evidence="3 5" id="KW-0378">Hydrolase</keyword>
<dbReference type="GO" id="GO:0004252">
    <property type="term" value="F:serine-type endopeptidase activity"/>
    <property type="evidence" value="ECO:0007669"/>
    <property type="project" value="UniProtKB-UniRule"/>
</dbReference>
<keyword evidence="10" id="KW-1185">Reference proteome</keyword>
<dbReference type="PRINTS" id="PR00723">
    <property type="entry name" value="SUBTILISIN"/>
</dbReference>